<dbReference type="GO" id="GO:0000981">
    <property type="term" value="F:DNA-binding transcription factor activity, RNA polymerase II-specific"/>
    <property type="evidence" value="ECO:0007669"/>
    <property type="project" value="TreeGrafter"/>
</dbReference>
<keyword evidence="7" id="KW-1133">Transmembrane helix</keyword>
<feature type="compositionally biased region" description="Polar residues" evidence="6">
    <location>
        <begin position="80"/>
        <end position="93"/>
    </location>
</feature>
<feature type="compositionally biased region" description="Polar residues" evidence="6">
    <location>
        <begin position="190"/>
        <end position="199"/>
    </location>
</feature>
<evidence type="ECO:0000256" key="2">
    <source>
        <dbReference type="ARBA" id="ARBA00023015"/>
    </source>
</evidence>
<dbReference type="Proteomes" id="UP000824120">
    <property type="component" value="Chromosome 6"/>
</dbReference>
<feature type="compositionally biased region" description="Low complexity" evidence="6">
    <location>
        <begin position="30"/>
        <end position="39"/>
    </location>
</feature>
<feature type="region of interest" description="Disordered" evidence="6">
    <location>
        <begin position="173"/>
        <end position="205"/>
    </location>
</feature>
<dbReference type="CDD" id="cd11393">
    <property type="entry name" value="bHLH_AtbHLH_like"/>
    <property type="match status" value="1"/>
</dbReference>
<evidence type="ECO:0000256" key="6">
    <source>
        <dbReference type="SAM" id="MobiDB-lite"/>
    </source>
</evidence>
<feature type="region of interest" description="Disordered" evidence="6">
    <location>
        <begin position="69"/>
        <end position="93"/>
    </location>
</feature>
<feature type="region of interest" description="Disordered" evidence="6">
    <location>
        <begin position="20"/>
        <end position="46"/>
    </location>
</feature>
<dbReference type="Gene3D" id="4.10.280.10">
    <property type="entry name" value="Helix-loop-helix DNA-binding domain"/>
    <property type="match status" value="1"/>
</dbReference>
<dbReference type="GO" id="GO:0000978">
    <property type="term" value="F:RNA polymerase II cis-regulatory region sequence-specific DNA binding"/>
    <property type="evidence" value="ECO:0007669"/>
    <property type="project" value="TreeGrafter"/>
</dbReference>
<comment type="subcellular location">
    <subcellularLocation>
        <location evidence="1">Nucleus</location>
    </subcellularLocation>
</comment>
<accession>A0A9J5YNF2</accession>
<evidence type="ECO:0000313" key="10">
    <source>
        <dbReference type="Proteomes" id="UP000824120"/>
    </source>
</evidence>
<comment type="caution">
    <text evidence="9">The sequence shown here is derived from an EMBL/GenBank/DDBJ whole genome shotgun (WGS) entry which is preliminary data.</text>
</comment>
<evidence type="ECO:0000313" key="9">
    <source>
        <dbReference type="EMBL" id="KAG5601994.1"/>
    </source>
</evidence>
<gene>
    <name evidence="9" type="ORF">H5410_033364</name>
</gene>
<keyword evidence="3" id="KW-0238">DNA-binding</keyword>
<proteinExistence type="predicted"/>
<keyword evidence="5" id="KW-0539">Nucleus</keyword>
<keyword evidence="2" id="KW-0805">Transcription regulation</keyword>
<evidence type="ECO:0000256" key="1">
    <source>
        <dbReference type="ARBA" id="ARBA00004123"/>
    </source>
</evidence>
<dbReference type="OrthoDB" id="1839773at2759"/>
<dbReference type="PANTHER" id="PTHR16223:SF371">
    <property type="entry name" value="TRANSCRIPTION FACTOR BHLH68-LIKE ISOFORM X1"/>
    <property type="match status" value="1"/>
</dbReference>
<name>A0A9J5YNF2_SOLCO</name>
<reference evidence="9 10" key="1">
    <citation type="submission" date="2020-09" db="EMBL/GenBank/DDBJ databases">
        <title>De no assembly of potato wild relative species, Solanum commersonii.</title>
        <authorList>
            <person name="Cho K."/>
        </authorList>
    </citation>
    <scope>NUCLEOTIDE SEQUENCE [LARGE SCALE GENOMIC DNA]</scope>
    <source>
        <strain evidence="9">LZ3.2</strain>
        <tissue evidence="9">Leaf</tissue>
    </source>
</reference>
<keyword evidence="7" id="KW-0812">Transmembrane</keyword>
<dbReference type="SUPFAM" id="SSF47459">
    <property type="entry name" value="HLH, helix-loop-helix DNA-binding domain"/>
    <property type="match status" value="1"/>
</dbReference>
<dbReference type="InterPro" id="IPR011598">
    <property type="entry name" value="bHLH_dom"/>
</dbReference>
<dbReference type="GO" id="GO:0046983">
    <property type="term" value="F:protein dimerization activity"/>
    <property type="evidence" value="ECO:0007669"/>
    <property type="project" value="InterPro"/>
</dbReference>
<dbReference type="AlphaFoldDB" id="A0A9J5YNF2"/>
<sequence>MMAGNPTNWWSMIMNGNMHPQLSHDHDQHNSSSNSNSSHFYGAHNPNQDFPRSLSQLLMSGFSGDEEKFGISPFHEAGNSEDQSLNSVHPTSSTTNFRVPVADVKPELAQLYDFHHHHVHNEFQTSSSLQQKLELDTDHFTRPLIASNWSQQDLSSPASSCITTGLSHNLLNFSNNKGEHKHQHPDHNSTECNSTSSGGISKKARVQQSSAQPSLKAIVITIFLFLLYLIFVRKEKLGDRVTSLHQLVSPFGKTDTASVLSEAIGYIRFLQAQIQALSSPYLGNASGSMGHIPQQSLNFLDGNFLKRRPASKQDSQHKAMDLRSRGLCLVPISCMANIGSDTGADYWAPALGGGF</sequence>
<keyword evidence="4" id="KW-0804">Transcription</keyword>
<feature type="domain" description="BHLH" evidence="8">
    <location>
        <begin position="221"/>
        <end position="270"/>
    </location>
</feature>
<evidence type="ECO:0000259" key="8">
    <source>
        <dbReference type="PROSITE" id="PS50888"/>
    </source>
</evidence>
<keyword evidence="7" id="KW-0472">Membrane</keyword>
<protein>
    <recommendedName>
        <fullName evidence="8">BHLH domain-containing protein</fullName>
    </recommendedName>
</protein>
<dbReference type="InterPro" id="IPR036638">
    <property type="entry name" value="HLH_DNA-bd_sf"/>
</dbReference>
<dbReference type="InterPro" id="IPR045843">
    <property type="entry name" value="IND-like"/>
</dbReference>
<organism evidence="9 10">
    <name type="scientific">Solanum commersonii</name>
    <name type="common">Commerson's wild potato</name>
    <name type="synonym">Commerson's nightshade</name>
    <dbReference type="NCBI Taxonomy" id="4109"/>
    <lineage>
        <taxon>Eukaryota</taxon>
        <taxon>Viridiplantae</taxon>
        <taxon>Streptophyta</taxon>
        <taxon>Embryophyta</taxon>
        <taxon>Tracheophyta</taxon>
        <taxon>Spermatophyta</taxon>
        <taxon>Magnoliopsida</taxon>
        <taxon>eudicotyledons</taxon>
        <taxon>Gunneridae</taxon>
        <taxon>Pentapetalae</taxon>
        <taxon>asterids</taxon>
        <taxon>lamiids</taxon>
        <taxon>Solanales</taxon>
        <taxon>Solanaceae</taxon>
        <taxon>Solanoideae</taxon>
        <taxon>Solaneae</taxon>
        <taxon>Solanum</taxon>
    </lineage>
</organism>
<evidence type="ECO:0000256" key="4">
    <source>
        <dbReference type="ARBA" id="ARBA00023163"/>
    </source>
</evidence>
<keyword evidence="10" id="KW-1185">Reference proteome</keyword>
<evidence type="ECO:0000256" key="3">
    <source>
        <dbReference type="ARBA" id="ARBA00023125"/>
    </source>
</evidence>
<dbReference type="PANTHER" id="PTHR16223">
    <property type="entry name" value="TRANSCRIPTION FACTOR BHLH83-RELATED"/>
    <property type="match status" value="1"/>
</dbReference>
<evidence type="ECO:0000256" key="7">
    <source>
        <dbReference type="SAM" id="Phobius"/>
    </source>
</evidence>
<feature type="transmembrane region" description="Helical" evidence="7">
    <location>
        <begin position="214"/>
        <end position="232"/>
    </location>
</feature>
<dbReference type="PROSITE" id="PS50888">
    <property type="entry name" value="BHLH"/>
    <property type="match status" value="1"/>
</dbReference>
<evidence type="ECO:0000256" key="5">
    <source>
        <dbReference type="ARBA" id="ARBA00023242"/>
    </source>
</evidence>
<dbReference type="EMBL" id="JACXVP010000006">
    <property type="protein sequence ID" value="KAG5601994.1"/>
    <property type="molecule type" value="Genomic_DNA"/>
</dbReference>
<dbReference type="InterPro" id="IPR045239">
    <property type="entry name" value="bHLH95_bHLH"/>
</dbReference>
<dbReference type="GO" id="GO:0005634">
    <property type="term" value="C:nucleus"/>
    <property type="evidence" value="ECO:0007669"/>
    <property type="project" value="UniProtKB-SubCell"/>
</dbReference>